<comment type="caution">
    <text evidence="1">The sequence shown here is derived from an EMBL/GenBank/DDBJ whole genome shotgun (WGS) entry which is preliminary data.</text>
</comment>
<reference evidence="1 2" key="1">
    <citation type="journal article" date="2014" name="Agronomy (Basel)">
        <title>A Draft Genome Sequence for Ensete ventricosum, the Drought-Tolerant Tree Against Hunger.</title>
        <authorList>
            <person name="Harrison J."/>
            <person name="Moore K.A."/>
            <person name="Paszkiewicz K."/>
            <person name="Jones T."/>
            <person name="Grant M."/>
            <person name="Ambacheew D."/>
            <person name="Muzemil S."/>
            <person name="Studholme D.J."/>
        </authorList>
    </citation>
    <scope>NUCLEOTIDE SEQUENCE [LARGE SCALE GENOMIC DNA]</scope>
</reference>
<evidence type="ECO:0000313" key="1">
    <source>
        <dbReference type="EMBL" id="RRT50165.1"/>
    </source>
</evidence>
<evidence type="ECO:0008006" key="3">
    <source>
        <dbReference type="Google" id="ProtNLM"/>
    </source>
</evidence>
<organism evidence="1 2">
    <name type="scientific">Ensete ventricosum</name>
    <name type="common">Abyssinian banana</name>
    <name type="synonym">Musa ensete</name>
    <dbReference type="NCBI Taxonomy" id="4639"/>
    <lineage>
        <taxon>Eukaryota</taxon>
        <taxon>Viridiplantae</taxon>
        <taxon>Streptophyta</taxon>
        <taxon>Embryophyta</taxon>
        <taxon>Tracheophyta</taxon>
        <taxon>Spermatophyta</taxon>
        <taxon>Magnoliopsida</taxon>
        <taxon>Liliopsida</taxon>
        <taxon>Zingiberales</taxon>
        <taxon>Musaceae</taxon>
        <taxon>Ensete</taxon>
    </lineage>
</organism>
<name>A0A426YEK4_ENSVE</name>
<sequence>MLEAYDGSSDPTEHVATFYAQMTLYGTSDAIITRPKPTAASLLGMRQKEKEHLGQYLVSFTNELRITNRDLTPMTSTLTGFTDNMITPVGVVTLPVTFDDEPRTKTLMAQGRSIVTPESHRHEQRRLRGDK</sequence>
<protein>
    <recommendedName>
        <fullName evidence="3">Retrotransposon gag domain-containing protein</fullName>
    </recommendedName>
</protein>
<proteinExistence type="predicted"/>
<accession>A0A426YEK4</accession>
<dbReference type="EMBL" id="AMZH03012918">
    <property type="protein sequence ID" value="RRT50165.1"/>
    <property type="molecule type" value="Genomic_DNA"/>
</dbReference>
<dbReference type="Proteomes" id="UP000287651">
    <property type="component" value="Unassembled WGS sequence"/>
</dbReference>
<evidence type="ECO:0000313" key="2">
    <source>
        <dbReference type="Proteomes" id="UP000287651"/>
    </source>
</evidence>
<gene>
    <name evidence="1" type="ORF">B296_00026298</name>
</gene>
<dbReference type="AlphaFoldDB" id="A0A426YEK4"/>